<feature type="domain" description="Pyruvate flavodoxin/ferredoxin oxidoreductase pyrimidine binding" evidence="2">
    <location>
        <begin position="9"/>
        <end position="224"/>
    </location>
</feature>
<evidence type="ECO:0000256" key="1">
    <source>
        <dbReference type="ARBA" id="ARBA00023002"/>
    </source>
</evidence>
<accession>A0A7V5XZP2</accession>
<sequence>MQGNIACAEGALAGGCRFYAGYPITPSSEIMEHMAKRLLEVGGHFIQMEDEIGSICAVIGASWSGVKAMTATSGPGFTLMLEGIGYALMTETPCVIVDVQRQGPATGQATRPSQGDVMQSRWGASGDYQLIVLSPWSVEEMYYLTIEAFNLSERFRVPVILLADEVIAHLKETLVIKEEIILYEREKNQNLPPFLGDGKIPPMPAFGEGANLLITGSTHNEWGLRKAFDPLSQELLSNHLIKKIKNYEESIIRYEEYFLEDCEILLIAFGSVARSALKAIMILRKEGIKAGLFRPITIWPNGLKKIKDLIKEKKVIVCEMNQGQLIEEVRKYKEEVFSLFKTRGEAIYPEEIYLKIKNECKII</sequence>
<dbReference type="Pfam" id="PF17147">
    <property type="entry name" value="PFOR_II"/>
    <property type="match status" value="1"/>
</dbReference>
<dbReference type="PANTHER" id="PTHR43088">
    <property type="entry name" value="SUBUNIT OF PYRUVATE:FLAVODOXIN OXIDOREDUCTASE-RELATED"/>
    <property type="match status" value="1"/>
</dbReference>
<protein>
    <submittedName>
        <fullName evidence="4">2-oxoacid:acceptor oxidoreductase subunit alpha</fullName>
    </submittedName>
</protein>
<dbReference type="GO" id="GO:0016491">
    <property type="term" value="F:oxidoreductase activity"/>
    <property type="evidence" value="ECO:0007669"/>
    <property type="project" value="UniProtKB-KW"/>
</dbReference>
<dbReference type="Gene3D" id="3.40.50.920">
    <property type="match status" value="1"/>
</dbReference>
<dbReference type="NCBIfam" id="NF006412">
    <property type="entry name" value="PRK08659.1"/>
    <property type="match status" value="1"/>
</dbReference>
<dbReference type="FunFam" id="3.40.50.970:FF:000022">
    <property type="entry name" value="2-oxoglutarate ferredoxin oxidoreductase alpha subunit"/>
    <property type="match status" value="1"/>
</dbReference>
<name>A0A7V5XZP2_UNCW3</name>
<dbReference type="PANTHER" id="PTHR43088:SF1">
    <property type="entry name" value="SUBUNIT OF PYRUVATE:FLAVODOXIN OXIDOREDUCTASE"/>
    <property type="match status" value="1"/>
</dbReference>
<dbReference type="Pfam" id="PF01855">
    <property type="entry name" value="POR_N"/>
    <property type="match status" value="1"/>
</dbReference>
<evidence type="ECO:0000259" key="3">
    <source>
        <dbReference type="Pfam" id="PF17147"/>
    </source>
</evidence>
<dbReference type="InterPro" id="IPR009014">
    <property type="entry name" value="Transketo_C/PFOR_II"/>
</dbReference>
<evidence type="ECO:0000313" key="4">
    <source>
        <dbReference type="EMBL" id="HHR48499.1"/>
    </source>
</evidence>
<dbReference type="SUPFAM" id="SSF52922">
    <property type="entry name" value="TK C-terminal domain-like"/>
    <property type="match status" value="1"/>
</dbReference>
<gene>
    <name evidence="4" type="ORF">ENV79_02500</name>
</gene>
<dbReference type="CDD" id="cd07034">
    <property type="entry name" value="TPP_PYR_PFOR_IOR-alpha_like"/>
    <property type="match status" value="1"/>
</dbReference>
<dbReference type="InterPro" id="IPR052368">
    <property type="entry name" value="2-oxoacid_oxidoreductase"/>
</dbReference>
<dbReference type="InterPro" id="IPR002880">
    <property type="entry name" value="Pyrv_Fd/Flavodoxin_OxRdtase_N"/>
</dbReference>
<evidence type="ECO:0000259" key="2">
    <source>
        <dbReference type="Pfam" id="PF01855"/>
    </source>
</evidence>
<comment type="caution">
    <text evidence="4">The sequence shown here is derived from an EMBL/GenBank/DDBJ whole genome shotgun (WGS) entry which is preliminary data.</text>
</comment>
<proteinExistence type="predicted"/>
<dbReference type="InterPro" id="IPR033412">
    <property type="entry name" value="PFOR_II"/>
</dbReference>
<dbReference type="InterPro" id="IPR029061">
    <property type="entry name" value="THDP-binding"/>
</dbReference>
<dbReference type="EMBL" id="DTHS01000017">
    <property type="protein sequence ID" value="HHR48499.1"/>
    <property type="molecule type" value="Genomic_DNA"/>
</dbReference>
<dbReference type="Gene3D" id="3.40.50.970">
    <property type="match status" value="1"/>
</dbReference>
<dbReference type="AlphaFoldDB" id="A0A7V5XZP2"/>
<feature type="domain" description="Pyruvate:ferredoxin oxidoreductase core" evidence="3">
    <location>
        <begin position="263"/>
        <end position="350"/>
    </location>
</feature>
<dbReference type="SUPFAM" id="SSF52518">
    <property type="entry name" value="Thiamin diphosphate-binding fold (THDP-binding)"/>
    <property type="match status" value="1"/>
</dbReference>
<organism evidence="4">
    <name type="scientific">candidate division WOR-3 bacterium</name>
    <dbReference type="NCBI Taxonomy" id="2052148"/>
    <lineage>
        <taxon>Bacteria</taxon>
        <taxon>Bacteria division WOR-3</taxon>
    </lineage>
</organism>
<reference evidence="4" key="1">
    <citation type="journal article" date="2020" name="mSystems">
        <title>Genome- and Community-Level Interaction Insights into Carbon Utilization and Element Cycling Functions of Hydrothermarchaeota in Hydrothermal Sediment.</title>
        <authorList>
            <person name="Zhou Z."/>
            <person name="Liu Y."/>
            <person name="Xu W."/>
            <person name="Pan J."/>
            <person name="Luo Z.H."/>
            <person name="Li M."/>
        </authorList>
    </citation>
    <scope>NUCLEOTIDE SEQUENCE [LARGE SCALE GENOMIC DNA]</scope>
    <source>
        <strain evidence="4">SpSt-791</strain>
    </source>
</reference>
<keyword evidence="1" id="KW-0560">Oxidoreductase</keyword>